<feature type="domain" description="BMC" evidence="5">
    <location>
        <begin position="7"/>
        <end position="90"/>
    </location>
</feature>
<organism evidence="6 7">
    <name type="scientific">Levilactobacillus spicheri</name>
    <dbReference type="NCBI Taxonomy" id="216463"/>
    <lineage>
        <taxon>Bacteria</taxon>
        <taxon>Bacillati</taxon>
        <taxon>Bacillota</taxon>
        <taxon>Bacilli</taxon>
        <taxon>Lactobacillales</taxon>
        <taxon>Lactobacillaceae</taxon>
        <taxon>Levilactobacillus</taxon>
    </lineage>
</organism>
<dbReference type="PROSITE" id="PS51930">
    <property type="entry name" value="BMC_2"/>
    <property type="match status" value="1"/>
</dbReference>
<gene>
    <name evidence="6" type="ORF">LSP04_13270</name>
</gene>
<accession>A0ABQ0WP67</accession>
<dbReference type="EMBL" id="BJZI01000016">
    <property type="protein sequence ID" value="GEO66908.1"/>
    <property type="molecule type" value="Genomic_DNA"/>
</dbReference>
<evidence type="ECO:0000256" key="1">
    <source>
        <dbReference type="ARBA" id="ARBA00024322"/>
    </source>
</evidence>
<dbReference type="Pfam" id="PF00936">
    <property type="entry name" value="BMC"/>
    <property type="match status" value="1"/>
</dbReference>
<feature type="compositionally biased region" description="Low complexity" evidence="4">
    <location>
        <begin position="109"/>
        <end position="118"/>
    </location>
</feature>
<keyword evidence="7" id="KW-1185">Reference proteome</keyword>
<dbReference type="PANTHER" id="PTHR33941">
    <property type="entry name" value="PROPANEDIOL UTILIZATION PROTEIN PDUA"/>
    <property type="match status" value="1"/>
</dbReference>
<dbReference type="Gene3D" id="3.30.70.1710">
    <property type="match status" value="1"/>
</dbReference>
<reference evidence="6 7" key="1">
    <citation type="submission" date="2019-07" db="EMBL/GenBank/DDBJ databases">
        <title>Whole genome shotgun sequence of Lactobacillus spicheri NBRC 107155.</title>
        <authorList>
            <person name="Hosoyama A."/>
            <person name="Uohara A."/>
            <person name="Ohji S."/>
            <person name="Ichikawa N."/>
        </authorList>
    </citation>
    <scope>NUCLEOTIDE SEQUENCE [LARGE SCALE GENOMIC DNA]</scope>
    <source>
        <strain evidence="6 7">NBRC 107155</strain>
    </source>
</reference>
<evidence type="ECO:0000313" key="7">
    <source>
        <dbReference type="Proteomes" id="UP000321691"/>
    </source>
</evidence>
<dbReference type="PANTHER" id="PTHR33941:SF11">
    <property type="entry name" value="BACTERIAL MICROCOMPARTMENT SHELL PROTEIN PDUJ"/>
    <property type="match status" value="1"/>
</dbReference>
<comment type="subcellular location">
    <subcellularLocation>
        <location evidence="1">Bacterial microcompartment</location>
    </subcellularLocation>
</comment>
<feature type="region of interest" description="Disordered" evidence="4">
    <location>
        <begin position="88"/>
        <end position="125"/>
    </location>
</feature>
<dbReference type="Proteomes" id="UP000321691">
    <property type="component" value="Unassembled WGS sequence"/>
</dbReference>
<evidence type="ECO:0000256" key="2">
    <source>
        <dbReference type="ARBA" id="ARBA00024446"/>
    </source>
</evidence>
<dbReference type="SUPFAM" id="SSF143414">
    <property type="entry name" value="CcmK-like"/>
    <property type="match status" value="1"/>
</dbReference>
<sequence>MRKDMETLGYIEVTGLSTALVVADKMLKTAAVELSALENTKGGGWITVVIKGDVAAVSVAIEIGKEAVGDAFVSSAVLANPAPGIDGLSQGDLFTTPQPDPDPDPTPAAAPVTDAAEPSVTSTAPQVEVIQPKTVAHQADDAAVKKPQATCNLCGDPACPRKLGEPRKKCIHYRELFNQDHKK</sequence>
<evidence type="ECO:0000313" key="6">
    <source>
        <dbReference type="EMBL" id="GEO66908.1"/>
    </source>
</evidence>
<proteinExistence type="inferred from homology"/>
<feature type="compositionally biased region" description="Pro residues" evidence="4">
    <location>
        <begin position="98"/>
        <end position="108"/>
    </location>
</feature>
<dbReference type="SMART" id="SM00877">
    <property type="entry name" value="BMC"/>
    <property type="match status" value="1"/>
</dbReference>
<dbReference type="InterPro" id="IPR037233">
    <property type="entry name" value="CcmK-like_sf"/>
</dbReference>
<dbReference type="InterPro" id="IPR050575">
    <property type="entry name" value="BMC_shell"/>
</dbReference>
<protein>
    <recommendedName>
        <fullName evidence="5">BMC domain-containing protein</fullName>
    </recommendedName>
</protein>
<dbReference type="InterPro" id="IPR044872">
    <property type="entry name" value="CcmK/CsoS1_BMC"/>
</dbReference>
<evidence type="ECO:0000256" key="3">
    <source>
        <dbReference type="PROSITE-ProRule" id="PRU01278"/>
    </source>
</evidence>
<comment type="caution">
    <text evidence="6">The sequence shown here is derived from an EMBL/GenBank/DDBJ whole genome shotgun (WGS) entry which is preliminary data.</text>
</comment>
<keyword evidence="2" id="KW-1283">Bacterial microcompartment</keyword>
<evidence type="ECO:0000256" key="4">
    <source>
        <dbReference type="SAM" id="MobiDB-lite"/>
    </source>
</evidence>
<evidence type="ECO:0000259" key="5">
    <source>
        <dbReference type="PROSITE" id="PS51930"/>
    </source>
</evidence>
<name>A0ABQ0WP67_9LACO</name>
<comment type="similarity">
    <text evidence="3">Belongs to the bacterial microcompartments protein family.</text>
</comment>
<dbReference type="InterPro" id="IPR000249">
    <property type="entry name" value="BMC_dom"/>
</dbReference>